<dbReference type="RefSeq" id="WP_183120094.1">
    <property type="nucleotide sequence ID" value="NZ_JABEQF010000010.1"/>
</dbReference>
<dbReference type="PANTHER" id="PTHR30005:SF0">
    <property type="entry name" value="RETROGRADE REGULATION PROTEIN 2"/>
    <property type="match status" value="1"/>
</dbReference>
<dbReference type="CDD" id="cd24054">
    <property type="entry name" value="ASKHA_NBD_AaPPX-GppA_MtPPX2-like"/>
    <property type="match status" value="1"/>
</dbReference>
<accession>A0A7W4PHC8</accession>
<comment type="caution">
    <text evidence="3">The sequence shown here is derived from an EMBL/GenBank/DDBJ whole genome shotgun (WGS) entry which is preliminary data.</text>
</comment>
<keyword evidence="4" id="KW-1185">Reference proteome</keyword>
<dbReference type="PANTHER" id="PTHR30005">
    <property type="entry name" value="EXOPOLYPHOSPHATASE"/>
    <property type="match status" value="1"/>
</dbReference>
<dbReference type="EMBL" id="JABEQF010000010">
    <property type="protein sequence ID" value="MBB2190966.1"/>
    <property type="molecule type" value="Genomic_DNA"/>
</dbReference>
<dbReference type="InterPro" id="IPR003695">
    <property type="entry name" value="Ppx_GppA_N"/>
</dbReference>
<dbReference type="GO" id="GO:0016462">
    <property type="term" value="F:pyrophosphatase activity"/>
    <property type="evidence" value="ECO:0007669"/>
    <property type="project" value="TreeGrafter"/>
</dbReference>
<organism evidence="3 4">
    <name type="scientific">Gluconacetobacter azotocaptans</name>
    <dbReference type="NCBI Taxonomy" id="142834"/>
    <lineage>
        <taxon>Bacteria</taxon>
        <taxon>Pseudomonadati</taxon>
        <taxon>Pseudomonadota</taxon>
        <taxon>Alphaproteobacteria</taxon>
        <taxon>Acetobacterales</taxon>
        <taxon>Acetobacteraceae</taxon>
        <taxon>Gluconacetobacter</taxon>
    </lineage>
</organism>
<evidence type="ECO:0000313" key="3">
    <source>
        <dbReference type="EMBL" id="MBB2190966.1"/>
    </source>
</evidence>
<reference evidence="3 4" key="1">
    <citation type="submission" date="2020-04" db="EMBL/GenBank/DDBJ databases">
        <title>Description of novel Gluconacetobacter.</title>
        <authorList>
            <person name="Sombolestani A."/>
        </authorList>
    </citation>
    <scope>NUCLEOTIDE SEQUENCE [LARGE SCALE GENOMIC DNA]</scope>
    <source>
        <strain evidence="3 4">LMG 21311</strain>
    </source>
</reference>
<evidence type="ECO:0000313" key="4">
    <source>
        <dbReference type="Proteomes" id="UP000555756"/>
    </source>
</evidence>
<dbReference type="Gene3D" id="3.30.420.40">
    <property type="match status" value="1"/>
</dbReference>
<feature type="domain" description="Ppx/GppA phosphatase N-terminal" evidence="2">
    <location>
        <begin position="50"/>
        <end position="347"/>
    </location>
</feature>
<dbReference type="SUPFAM" id="SSF53067">
    <property type="entry name" value="Actin-like ATPase domain"/>
    <property type="match status" value="2"/>
</dbReference>
<dbReference type="AlphaFoldDB" id="A0A7W4PHC8"/>
<dbReference type="Pfam" id="PF02541">
    <property type="entry name" value="Ppx-GppA"/>
    <property type="match status" value="1"/>
</dbReference>
<dbReference type="Proteomes" id="UP000555756">
    <property type="component" value="Unassembled WGS sequence"/>
</dbReference>
<protein>
    <submittedName>
        <fullName evidence="3">Ppx/GppA family phosphatase</fullName>
    </submittedName>
</protein>
<gene>
    <name evidence="3" type="ORF">HLH34_13505</name>
</gene>
<dbReference type="InterPro" id="IPR043129">
    <property type="entry name" value="ATPase_NBD"/>
</dbReference>
<name>A0A7W4PHC8_9PROT</name>
<evidence type="ECO:0000259" key="2">
    <source>
        <dbReference type="Pfam" id="PF02541"/>
    </source>
</evidence>
<proteinExistence type="predicted"/>
<feature type="region of interest" description="Disordered" evidence="1">
    <location>
        <begin position="1"/>
        <end position="21"/>
    </location>
</feature>
<dbReference type="InterPro" id="IPR050273">
    <property type="entry name" value="GppA/Ppx_hydrolase"/>
</dbReference>
<evidence type="ECO:0000256" key="1">
    <source>
        <dbReference type="SAM" id="MobiDB-lite"/>
    </source>
</evidence>
<dbReference type="Gene3D" id="3.30.420.150">
    <property type="entry name" value="Exopolyphosphatase. Domain 2"/>
    <property type="match status" value="1"/>
</dbReference>
<sequence>MDNSMSWRDGQEGPPFSHASGFTTNHGIPGMYAAIDLGTNNCRLMIATPSADGFRVVDSFSRIVRLGAGLQRTGLLDQDAMDRTVDALKICAARMGRRRLRRYRAVATEACRRAGNGSAFLERVRRETGLDIGVISPREEAELAMDSCAALLHDERLSPARNRAVLFDIGGGSTEVAWVRTERRSRSQDLIGYISLPVGVITLAEQFGHAAFTEDGYRHMVDAVTRQLRAFEDVHCIGREISRGNVSLMGTSGTITTLASIALSLARYSRAAVDGTILSADAALAAIRTLAEIGPDGLRQHPCVGPERALYVLPGCAIFEAIHKIWPVPEIVVADRGLRDGMLLRMINDSTMAPLSPFPAALPYARPKLTTALTTAGVSRP</sequence>